<dbReference type="Proteomes" id="UP000245212">
    <property type="component" value="Unassembled WGS sequence"/>
</dbReference>
<accession>A0A2V1K533</accession>
<evidence type="ECO:0000313" key="2">
    <source>
        <dbReference type="Proteomes" id="UP000245212"/>
    </source>
</evidence>
<sequence length="226" mass="25126">MIFSDTLPGHTEPTDLTRYFEEVEHASLHLPQDHSQQLLTRAEARHLSQQMHFHPLMQQLGGLILDDVQTSNHHLYVSTGPLRGAVCWLSHDGASRIVYASLSDFLSAAIAARAEHQILEDRHPELSPLAEDQHALGHWILTMLEEADADVRVPALIPSLDLTDLALLRQLASHEDFYISEAIALEICRRPHKALAEIAQTCAQHPHPQAARAGGRARGMIRGLRG</sequence>
<proteinExistence type="predicted"/>
<name>A0A2V1K533_9BURK</name>
<comment type="caution">
    <text evidence="1">The sequence shown here is derived from an EMBL/GenBank/DDBJ whole genome shotgun (WGS) entry which is preliminary data.</text>
</comment>
<dbReference type="EMBL" id="QETA01000001">
    <property type="protein sequence ID" value="PWF24657.1"/>
    <property type="molecule type" value="Genomic_DNA"/>
</dbReference>
<evidence type="ECO:0000313" key="1">
    <source>
        <dbReference type="EMBL" id="PWF24657.1"/>
    </source>
</evidence>
<dbReference type="AlphaFoldDB" id="A0A2V1K533"/>
<reference evidence="2" key="1">
    <citation type="submission" date="2018-05" db="EMBL/GenBank/DDBJ databases">
        <authorList>
            <person name="Li Y."/>
        </authorList>
    </citation>
    <scope>NUCLEOTIDE SEQUENCE [LARGE SCALE GENOMIC DNA]</scope>
    <source>
        <strain evidence="2">3d-2-2</strain>
    </source>
</reference>
<protein>
    <submittedName>
        <fullName evidence="1">Uncharacterized protein</fullName>
    </submittedName>
</protein>
<organism evidence="1 2">
    <name type="scientific">Corticimicrobacter populi</name>
    <dbReference type="NCBI Taxonomy" id="2175229"/>
    <lineage>
        <taxon>Bacteria</taxon>
        <taxon>Pseudomonadati</taxon>
        <taxon>Pseudomonadota</taxon>
        <taxon>Betaproteobacteria</taxon>
        <taxon>Burkholderiales</taxon>
        <taxon>Alcaligenaceae</taxon>
        <taxon>Corticimicrobacter</taxon>
    </lineage>
</organism>
<gene>
    <name evidence="1" type="ORF">DD235_00190</name>
</gene>
<dbReference type="RefSeq" id="WP_109060062.1">
    <property type="nucleotide sequence ID" value="NZ_QETA01000001.1"/>
</dbReference>
<keyword evidence="2" id="KW-1185">Reference proteome</keyword>